<dbReference type="AlphaFoldDB" id="A0A5P2CYC8"/>
<accession>A0A5P2CYC8</accession>
<dbReference type="RefSeq" id="WP_150207000.1">
    <property type="nucleotide sequence ID" value="NZ_CP029190.1"/>
</dbReference>
<feature type="region of interest" description="Disordered" evidence="1">
    <location>
        <begin position="1"/>
        <end position="84"/>
    </location>
</feature>
<reference evidence="3 4" key="1">
    <citation type="submission" date="2018-05" db="EMBL/GenBank/DDBJ databases">
        <title>Streptomyces venezuelae.</title>
        <authorList>
            <person name="Kim W."/>
            <person name="Lee N."/>
            <person name="Cho B.-K."/>
        </authorList>
    </citation>
    <scope>NUCLEOTIDE SEQUENCE [LARGE SCALE GENOMIC DNA]</scope>
    <source>
        <strain evidence="3 4">ATCC 21782</strain>
    </source>
</reference>
<keyword evidence="2" id="KW-1133">Transmembrane helix</keyword>
<feature type="transmembrane region" description="Helical" evidence="2">
    <location>
        <begin position="97"/>
        <end position="117"/>
    </location>
</feature>
<keyword evidence="2" id="KW-0812">Transmembrane</keyword>
<dbReference type="Proteomes" id="UP000325211">
    <property type="component" value="Chromosome"/>
</dbReference>
<evidence type="ECO:0000313" key="3">
    <source>
        <dbReference type="EMBL" id="QES47875.1"/>
    </source>
</evidence>
<dbReference type="OrthoDB" id="4316034at2"/>
<dbReference type="EMBL" id="CP029190">
    <property type="protein sequence ID" value="QES47875.1"/>
    <property type="molecule type" value="Genomic_DNA"/>
</dbReference>
<evidence type="ECO:0000313" key="4">
    <source>
        <dbReference type="Proteomes" id="UP000325211"/>
    </source>
</evidence>
<name>A0A5P2CYC8_STRVZ</name>
<evidence type="ECO:0000256" key="2">
    <source>
        <dbReference type="SAM" id="Phobius"/>
    </source>
</evidence>
<protein>
    <recommendedName>
        <fullName evidence="5">Transmembrane protein</fullName>
    </recommendedName>
</protein>
<feature type="compositionally biased region" description="Basic and acidic residues" evidence="1">
    <location>
        <begin position="1"/>
        <end position="19"/>
    </location>
</feature>
<feature type="transmembrane region" description="Helical" evidence="2">
    <location>
        <begin position="166"/>
        <end position="188"/>
    </location>
</feature>
<proteinExistence type="predicted"/>
<evidence type="ECO:0008006" key="5">
    <source>
        <dbReference type="Google" id="ProtNLM"/>
    </source>
</evidence>
<feature type="compositionally biased region" description="Acidic residues" evidence="1">
    <location>
        <begin position="35"/>
        <end position="44"/>
    </location>
</feature>
<keyword evidence="2" id="KW-0472">Membrane</keyword>
<evidence type="ECO:0000256" key="1">
    <source>
        <dbReference type="SAM" id="MobiDB-lite"/>
    </source>
</evidence>
<gene>
    <name evidence="3" type="ORF">DEJ50_08680</name>
</gene>
<sequence>MAMEAGPRDTGRGDARSEADPMVQDVDLAHAGDPDLADAGDPDLSDPAGAQDGLGLPAEPARLTPDGPDSPDGSEETSGPAVEVELRPQRRLRIWQLAPIVMLAAAGSLMFAFPLAFEFGDGGAVVAMLGLLISSCAGGWGMMAARRVGYTWPGLPARGSGIRSDWRVIALYTLITLALVALAVWRVARLR</sequence>
<feature type="transmembrane region" description="Helical" evidence="2">
    <location>
        <begin position="123"/>
        <end position="145"/>
    </location>
</feature>
<organism evidence="3 4">
    <name type="scientific">Streptomyces venezuelae</name>
    <dbReference type="NCBI Taxonomy" id="54571"/>
    <lineage>
        <taxon>Bacteria</taxon>
        <taxon>Bacillati</taxon>
        <taxon>Actinomycetota</taxon>
        <taxon>Actinomycetes</taxon>
        <taxon>Kitasatosporales</taxon>
        <taxon>Streptomycetaceae</taxon>
        <taxon>Streptomyces</taxon>
    </lineage>
</organism>